<keyword evidence="13" id="KW-0969">Cilium</keyword>
<evidence type="ECO:0000313" key="13">
    <source>
        <dbReference type="EMBL" id="ARN76268.1"/>
    </source>
</evidence>
<evidence type="ECO:0000256" key="5">
    <source>
        <dbReference type="ARBA" id="ARBA00013433"/>
    </source>
</evidence>
<dbReference type="STRING" id="716816.BST96_02400"/>
<dbReference type="GO" id="GO:0044780">
    <property type="term" value="P:bacterial-type flagellum assembly"/>
    <property type="evidence" value="ECO:0007669"/>
    <property type="project" value="InterPro"/>
</dbReference>
<dbReference type="Gene3D" id="1.10.530.10">
    <property type="match status" value="1"/>
</dbReference>
<evidence type="ECO:0000256" key="8">
    <source>
        <dbReference type="ARBA" id="ARBA00022801"/>
    </source>
</evidence>
<evidence type="ECO:0000256" key="1">
    <source>
        <dbReference type="ARBA" id="ARBA00002954"/>
    </source>
</evidence>
<dbReference type="InterPro" id="IPR002901">
    <property type="entry name" value="MGlyc_endo_b_GlcNAc-like_dom"/>
</dbReference>
<evidence type="ECO:0000256" key="9">
    <source>
        <dbReference type="ARBA" id="ARBA00023295"/>
    </source>
</evidence>
<dbReference type="GO" id="GO:0016798">
    <property type="term" value="F:hydrolase activity, acting on glycosyl bonds"/>
    <property type="evidence" value="ECO:0007669"/>
    <property type="project" value="UniProtKB-KW"/>
</dbReference>
<keyword evidence="13" id="KW-0966">Cell projection</keyword>
<keyword evidence="8" id="KW-0378">Hydrolase</keyword>
<keyword evidence="6" id="KW-0574">Periplasm</keyword>
<evidence type="ECO:0000256" key="7">
    <source>
        <dbReference type="ARBA" id="ARBA00022795"/>
    </source>
</evidence>
<dbReference type="GO" id="GO:0004040">
    <property type="term" value="F:amidase activity"/>
    <property type="evidence" value="ECO:0007669"/>
    <property type="project" value="InterPro"/>
</dbReference>
<dbReference type="PRINTS" id="PR01002">
    <property type="entry name" value="FLGFLGJ"/>
</dbReference>
<dbReference type="NCBIfam" id="TIGR02541">
    <property type="entry name" value="flagell_FlgJ"/>
    <property type="match status" value="1"/>
</dbReference>
<dbReference type="PANTHER" id="PTHR33308:SF9">
    <property type="entry name" value="PEPTIDOGLYCAN HYDROLASE FLGJ"/>
    <property type="match status" value="1"/>
</dbReference>
<dbReference type="PANTHER" id="PTHR33308">
    <property type="entry name" value="PEPTIDOGLYCAN HYDROLASE FLGJ"/>
    <property type="match status" value="1"/>
</dbReference>
<keyword evidence="13" id="KW-0282">Flagellum</keyword>
<proteinExistence type="inferred from homology"/>
<dbReference type="SMART" id="SM00047">
    <property type="entry name" value="LYZ2"/>
    <property type="match status" value="1"/>
</dbReference>
<dbReference type="GO" id="GO:0071555">
    <property type="term" value="P:cell wall organization"/>
    <property type="evidence" value="ECO:0007669"/>
    <property type="project" value="UniProtKB-KW"/>
</dbReference>
<dbReference type="InterPro" id="IPR019301">
    <property type="entry name" value="Flagellar_prot_FlgJ_N"/>
</dbReference>
<protein>
    <recommendedName>
        <fullName evidence="5">Peptidoglycan hydrolase FlgJ</fullName>
    </recommendedName>
    <alternativeName>
        <fullName evidence="11">Muramidase FlgJ</fullName>
    </alternativeName>
</protein>
<dbReference type="AlphaFoldDB" id="A0A1X9NE03"/>
<dbReference type="GO" id="GO:0042597">
    <property type="term" value="C:periplasmic space"/>
    <property type="evidence" value="ECO:0007669"/>
    <property type="project" value="UniProtKB-SubCell"/>
</dbReference>
<evidence type="ECO:0000256" key="3">
    <source>
        <dbReference type="ARBA" id="ARBA00006880"/>
    </source>
</evidence>
<keyword evidence="9" id="KW-0326">Glycosidase</keyword>
<keyword evidence="10" id="KW-0961">Cell wall biogenesis/degradation</keyword>
<evidence type="ECO:0000313" key="14">
    <source>
        <dbReference type="Proteomes" id="UP000193450"/>
    </source>
</evidence>
<evidence type="ECO:0000259" key="12">
    <source>
        <dbReference type="SMART" id="SM00047"/>
    </source>
</evidence>
<comment type="similarity">
    <text evidence="4">In the C-terminal section; belongs to the glycosyl hydrolase 73 family.</text>
</comment>
<evidence type="ECO:0000256" key="4">
    <source>
        <dbReference type="ARBA" id="ARBA00007974"/>
    </source>
</evidence>
<evidence type="ECO:0000256" key="10">
    <source>
        <dbReference type="ARBA" id="ARBA00023316"/>
    </source>
</evidence>
<accession>A0A1X9NE03</accession>
<dbReference type="Pfam" id="PF10135">
    <property type="entry name" value="Rod-binding"/>
    <property type="match status" value="1"/>
</dbReference>
<sequence length="326" mass="35860">MNTSNANVGADSYTDLANLNSITQLGKTDKGQALGKIAEQFESMMVRMMMKSMRSANSVFAEGNFLSSKEGDMYQDMFDDQIALSLSQGRGMGIAEVMVRQLNQRFGSEEKAIAAGSLQEYLNKRNNYSGFIPGLESAKAAASDTNEQLAAKPVAMEFDGSRESFISQVYGMAKQAAEKLGIAPEALIAQAGLETGWGKKITSIGEKSSFNLFNIKADKRWQGDSVTVQTLEVRQGIPTKEYAAFRSYESPKQSFDDYVEFISNSPRYEKARQANDSESYIRALEEAGYATDPQYSEKIIRILNSPEMKNAVQHAVTSQPIAMASH</sequence>
<dbReference type="Pfam" id="PF01832">
    <property type="entry name" value="Glucosaminidase"/>
    <property type="match status" value="1"/>
</dbReference>
<dbReference type="KEGG" id="osg:BST96_02400"/>
<comment type="function">
    <text evidence="1">Flagellum-specific muramidase which hydrolyzes the peptidoglycan layer to assemble the rod structure in the periplasmic space.</text>
</comment>
<reference evidence="13 14" key="1">
    <citation type="submission" date="2016-11" db="EMBL/GenBank/DDBJ databases">
        <title>Trade-off between light-utilization and light-protection in marine flavobacteria.</title>
        <authorList>
            <person name="Kumagai Y."/>
        </authorList>
    </citation>
    <scope>NUCLEOTIDE SEQUENCE [LARGE SCALE GENOMIC DNA]</scope>
    <source>
        <strain evidence="13 14">NBRC 107125</strain>
    </source>
</reference>
<evidence type="ECO:0000256" key="11">
    <source>
        <dbReference type="ARBA" id="ARBA00030835"/>
    </source>
</evidence>
<dbReference type="EMBL" id="CP019343">
    <property type="protein sequence ID" value="ARN76268.1"/>
    <property type="molecule type" value="Genomic_DNA"/>
</dbReference>
<name>A0A1X9NE03_9GAMM</name>
<comment type="subcellular location">
    <subcellularLocation>
        <location evidence="2">Periplasm</location>
    </subcellularLocation>
</comment>
<dbReference type="InterPro" id="IPR013377">
    <property type="entry name" value="FlgJ"/>
</dbReference>
<keyword evidence="7" id="KW-1005">Bacterial flagellum biogenesis</keyword>
<feature type="domain" description="Mannosyl-glycoprotein endo-beta-N-acetylglucosamidase-like" evidence="12">
    <location>
        <begin position="149"/>
        <end position="310"/>
    </location>
</feature>
<dbReference type="Proteomes" id="UP000193450">
    <property type="component" value="Chromosome"/>
</dbReference>
<evidence type="ECO:0000256" key="2">
    <source>
        <dbReference type="ARBA" id="ARBA00004418"/>
    </source>
</evidence>
<evidence type="ECO:0000256" key="6">
    <source>
        <dbReference type="ARBA" id="ARBA00022764"/>
    </source>
</evidence>
<dbReference type="InterPro" id="IPR051056">
    <property type="entry name" value="Glycosyl_Hydrolase_73"/>
</dbReference>
<organism evidence="13 14">
    <name type="scientific">Oceanicoccus sagamiensis</name>
    <dbReference type="NCBI Taxonomy" id="716816"/>
    <lineage>
        <taxon>Bacteria</taxon>
        <taxon>Pseudomonadati</taxon>
        <taxon>Pseudomonadota</taxon>
        <taxon>Gammaproteobacteria</taxon>
        <taxon>Cellvibrionales</taxon>
        <taxon>Spongiibacteraceae</taxon>
        <taxon>Oceanicoccus</taxon>
    </lineage>
</organism>
<dbReference type="Gene3D" id="2.10.70.40">
    <property type="entry name" value="peptidoglycan hydrolase"/>
    <property type="match status" value="1"/>
</dbReference>
<comment type="similarity">
    <text evidence="3">In the N-terminal section; belongs to the FlgJ family.</text>
</comment>
<dbReference type="GO" id="GO:0071973">
    <property type="term" value="P:bacterial-type flagellum-dependent cell motility"/>
    <property type="evidence" value="ECO:0007669"/>
    <property type="project" value="TreeGrafter"/>
</dbReference>
<gene>
    <name evidence="13" type="ORF">BST96_02400</name>
</gene>
<keyword evidence="14" id="KW-1185">Reference proteome</keyword>